<dbReference type="OrthoDB" id="9770388at2"/>
<dbReference type="Pfam" id="PF03576">
    <property type="entry name" value="Peptidase_S58"/>
    <property type="match status" value="1"/>
</dbReference>
<comment type="caution">
    <text evidence="2">The sequence shown here is derived from an EMBL/GenBank/DDBJ whole genome shotgun (WGS) entry which is preliminary data.</text>
</comment>
<organism evidence="2 3">
    <name type="scientific">Marinomonas balearica</name>
    <dbReference type="NCBI Taxonomy" id="491947"/>
    <lineage>
        <taxon>Bacteria</taxon>
        <taxon>Pseudomonadati</taxon>
        <taxon>Pseudomonadota</taxon>
        <taxon>Gammaproteobacteria</taxon>
        <taxon>Oceanospirillales</taxon>
        <taxon>Oceanospirillaceae</taxon>
        <taxon>Marinomonas</taxon>
    </lineage>
</organism>
<name>A0A4R6MDH4_9GAMM</name>
<accession>A0A4R6MDH4</accession>
<keyword evidence="2" id="KW-0378">Hydrolase</keyword>
<dbReference type="RefSeq" id="WP_133502592.1">
    <property type="nucleotide sequence ID" value="NZ_SNXC01000009.1"/>
</dbReference>
<evidence type="ECO:0000313" key="2">
    <source>
        <dbReference type="EMBL" id="TDO99757.1"/>
    </source>
</evidence>
<protein>
    <submittedName>
        <fullName evidence="2">L-aminopeptidase DmpA</fullName>
    </submittedName>
</protein>
<dbReference type="SUPFAM" id="SSF56266">
    <property type="entry name" value="DmpA/ArgJ-like"/>
    <property type="match status" value="1"/>
</dbReference>
<reference evidence="2 3" key="1">
    <citation type="submission" date="2019-03" db="EMBL/GenBank/DDBJ databases">
        <title>Genomic Encyclopedia of Type Strains, Phase III (KMG-III): the genomes of soil and plant-associated and newly described type strains.</title>
        <authorList>
            <person name="Whitman W."/>
        </authorList>
    </citation>
    <scope>NUCLEOTIDE SEQUENCE [LARGE SCALE GENOMIC DNA]</scope>
    <source>
        <strain evidence="2 3">CECT 7378</strain>
    </source>
</reference>
<dbReference type="CDD" id="cd02253">
    <property type="entry name" value="DmpA"/>
    <property type="match status" value="1"/>
</dbReference>
<evidence type="ECO:0000256" key="1">
    <source>
        <dbReference type="ARBA" id="ARBA00007068"/>
    </source>
</evidence>
<dbReference type="PANTHER" id="PTHR36512">
    <property type="entry name" value="D-AMINOPEPTIDASE"/>
    <property type="match status" value="1"/>
</dbReference>
<dbReference type="AlphaFoldDB" id="A0A4R6MDH4"/>
<proteinExistence type="inferred from homology"/>
<keyword evidence="2" id="KW-0031">Aminopeptidase</keyword>
<comment type="similarity">
    <text evidence="1">Belongs to the peptidase S58 family.</text>
</comment>
<dbReference type="InterPro" id="IPR016117">
    <property type="entry name" value="ArgJ-like_dom_sf"/>
</dbReference>
<keyword evidence="3" id="KW-1185">Reference proteome</keyword>
<dbReference type="GO" id="GO:0004177">
    <property type="term" value="F:aminopeptidase activity"/>
    <property type="evidence" value="ECO:0007669"/>
    <property type="project" value="UniProtKB-KW"/>
</dbReference>
<dbReference type="Gene3D" id="3.60.70.12">
    <property type="entry name" value="L-amino peptidase D-ALA esterase/amidase"/>
    <property type="match status" value="1"/>
</dbReference>
<gene>
    <name evidence="2" type="ORF">DFP79_0760</name>
</gene>
<dbReference type="EMBL" id="SNXC01000009">
    <property type="protein sequence ID" value="TDO99757.1"/>
    <property type="molecule type" value="Genomic_DNA"/>
</dbReference>
<dbReference type="InterPro" id="IPR005321">
    <property type="entry name" value="Peptidase_S58_DmpA"/>
</dbReference>
<keyword evidence="2" id="KW-0645">Protease</keyword>
<sequence>MKTKLRAREMGLPFSGKTGVNNNITDVAGVQVGYKTLIDHENASQKQTGVTAILPRGRSNTPQPVWAGMYALNGNGEMTGTHWIQDGGYFTGPIMITNSHAVGITHHAAVKWTINQYKEAWTEHHLWAMPVVAETFDGILNDINAMHVTEQDAQDALDDAQSGPIQEGNVGGGTGMIAYDYKGGTGSSSRLIKVDDREYTVGALVQANHGVRKWFNVLGAPFGLHDNENLIHPLHEQGSIIVVIATDAPMLPHQLKRMAKRAAIGIGRNGSPGGNNSGDIFLAFSTANSKNMPQLSESHQTMDYLNDEVFDDFYLAVVESIEEAVINAMFAADDVPVFKMAESEVCRAIDTQKLCEFVSASRVMS</sequence>
<evidence type="ECO:0000313" key="3">
    <source>
        <dbReference type="Proteomes" id="UP000294656"/>
    </source>
</evidence>
<dbReference type="PANTHER" id="PTHR36512:SF3">
    <property type="entry name" value="BLR5678 PROTEIN"/>
    <property type="match status" value="1"/>
</dbReference>
<dbReference type="Proteomes" id="UP000294656">
    <property type="component" value="Unassembled WGS sequence"/>
</dbReference>